<feature type="domain" description="RNA polymerase sigma-70 region 2" evidence="1">
    <location>
        <begin position="24"/>
        <end position="88"/>
    </location>
</feature>
<dbReference type="Pfam" id="PF04542">
    <property type="entry name" value="Sigma70_r2"/>
    <property type="match status" value="1"/>
</dbReference>
<evidence type="ECO:0000313" key="4">
    <source>
        <dbReference type="Proteomes" id="UP000036356"/>
    </source>
</evidence>
<dbReference type="Proteomes" id="UP000036356">
    <property type="component" value="Unassembled WGS sequence"/>
</dbReference>
<dbReference type="InterPro" id="IPR029046">
    <property type="entry name" value="LolA/LolB/LppX"/>
</dbReference>
<keyword evidence="4" id="KW-1185">Reference proteome</keyword>
<proteinExistence type="predicted"/>
<dbReference type="PANTHER" id="PTHR37507:SF2">
    <property type="entry name" value="SPORULATION PROTEIN YDCC"/>
    <property type="match status" value="1"/>
</dbReference>
<organism evidence="3 4">
    <name type="scientific">Desulfosporosinus acididurans</name>
    <dbReference type="NCBI Taxonomy" id="476652"/>
    <lineage>
        <taxon>Bacteria</taxon>
        <taxon>Bacillati</taxon>
        <taxon>Bacillota</taxon>
        <taxon>Clostridia</taxon>
        <taxon>Eubacteriales</taxon>
        <taxon>Desulfitobacteriaceae</taxon>
        <taxon>Desulfosporosinus</taxon>
    </lineage>
</organism>
<dbReference type="InterPro" id="IPR013249">
    <property type="entry name" value="RNA_pol_sigma70_r4_t2"/>
</dbReference>
<dbReference type="SUPFAM" id="SSF89392">
    <property type="entry name" value="Prokaryotic lipoproteins and lipoprotein localization factors"/>
    <property type="match status" value="1"/>
</dbReference>
<dbReference type="InterPro" id="IPR007627">
    <property type="entry name" value="RNA_pol_sigma70_r2"/>
</dbReference>
<accession>A0A0J1FKI0</accession>
<dbReference type="PANTHER" id="PTHR37507">
    <property type="entry name" value="SPORULATION PROTEIN YDCC"/>
    <property type="match status" value="1"/>
</dbReference>
<dbReference type="SUPFAM" id="SSF88659">
    <property type="entry name" value="Sigma3 and sigma4 domains of RNA polymerase sigma factors"/>
    <property type="match status" value="1"/>
</dbReference>
<feature type="domain" description="RNA polymerase sigma factor 70 region 4 type 2" evidence="2">
    <location>
        <begin position="115"/>
        <end position="166"/>
    </location>
</feature>
<comment type="caution">
    <text evidence="3">The sequence shown here is derived from an EMBL/GenBank/DDBJ whole genome shotgun (WGS) entry which is preliminary data.</text>
</comment>
<dbReference type="InterPro" id="IPR036388">
    <property type="entry name" value="WH-like_DNA-bd_sf"/>
</dbReference>
<dbReference type="AlphaFoldDB" id="A0A0J1FKI0"/>
<protein>
    <submittedName>
        <fullName evidence="3">ECF RNA polymerase sigma factor SigM</fullName>
    </submittedName>
</protein>
<dbReference type="GO" id="GO:0006352">
    <property type="term" value="P:DNA-templated transcription initiation"/>
    <property type="evidence" value="ECO:0007669"/>
    <property type="project" value="InterPro"/>
</dbReference>
<dbReference type="InterPro" id="IPR013325">
    <property type="entry name" value="RNA_pol_sigma_r2"/>
</dbReference>
<name>A0A0J1FKI0_9FIRM</name>
<evidence type="ECO:0000259" key="1">
    <source>
        <dbReference type="Pfam" id="PF04542"/>
    </source>
</evidence>
<dbReference type="STRING" id="476652.DEAC_c41410"/>
<evidence type="ECO:0000259" key="2">
    <source>
        <dbReference type="Pfam" id="PF08281"/>
    </source>
</evidence>
<dbReference type="CDD" id="cd06171">
    <property type="entry name" value="Sigma70_r4"/>
    <property type="match status" value="1"/>
</dbReference>
<dbReference type="Gene3D" id="1.10.10.10">
    <property type="entry name" value="Winged helix-like DNA-binding domain superfamily/Winged helix DNA-binding domain"/>
    <property type="match status" value="1"/>
</dbReference>
<gene>
    <name evidence="3" type="primary">sigM</name>
    <name evidence="3" type="ORF">DEAC_c41410</name>
</gene>
<dbReference type="Pfam" id="PF08281">
    <property type="entry name" value="Sigma70_r4_2"/>
    <property type="match status" value="1"/>
</dbReference>
<dbReference type="InterPro" id="IPR013324">
    <property type="entry name" value="RNA_pol_sigma_r3/r4-like"/>
</dbReference>
<dbReference type="SUPFAM" id="SSF88946">
    <property type="entry name" value="Sigma2 domain of RNA polymerase sigma factors"/>
    <property type="match status" value="1"/>
</dbReference>
<dbReference type="PATRIC" id="fig|476652.3.peg.4389"/>
<sequence length="592" mass="69002">MDQVSEFVRDVQSGNKEAWESLLRNVYPSALSQAKMLLRDQDLAEDALQNALIKVFKFLPTLETPEAFKAWFRRVLMNEVYLILRMRQKETEGLNAELLVDQCAAPDERVTLKVELFRVLQMLPFEQQQVFIEVDVWGKSLNDTAKEYGLPLGTVKSRLFRARERLRKELRDWLGAETVKNRCTLENNYDKGSWIVSTEQKKWPTMEQFYDYLEGTMPSEERADFEKQWSNNSEWLMELSRHKNFLTLLHSLTGRLTFSSEEIAEKARKLNDQIQDYEMVQEQTYFKETGPSTISYHVWFKRPGQLRIESSNPMVDKTITTVRGQEMLCWTKSSQKARRLKFNQEISKQMGPNYLDALKKLAADKNCKVLGTDYVEGRPALHIQFMEKVDNMKDMNTHVWLDKVSWMLLVTERYNSEGKLILRTLVKELKLNQGIPDSYFELEIPEGVKIDEDESEEIHPFIEISLEEASRRLSCPMYCFQTKNFSVKHQWVRFSDKQEAVVSLYKKIGEPIAYLTLTQGKTSQTNSPAQESGEVMYFTFAGSEVKGVFRELNFGSAMKMITWEYQGQYFSAACNGSKEELMDNIKELHCGN</sequence>
<dbReference type="NCBIfam" id="TIGR02937">
    <property type="entry name" value="sigma70-ECF"/>
    <property type="match status" value="1"/>
</dbReference>
<reference evidence="3 4" key="1">
    <citation type="submission" date="2015-06" db="EMBL/GenBank/DDBJ databases">
        <title>Draft genome of the moderately acidophilic sulfate reducer Candidatus Desulfosporosinus acididurans strain M1.</title>
        <authorList>
            <person name="Poehlein A."/>
            <person name="Petzsch P."/>
            <person name="Johnson B.D."/>
            <person name="Schloemann M."/>
            <person name="Daniel R."/>
            <person name="Muehling M."/>
        </authorList>
    </citation>
    <scope>NUCLEOTIDE SEQUENCE [LARGE SCALE GENOMIC DNA]</scope>
    <source>
        <strain evidence="3 4">M1</strain>
    </source>
</reference>
<evidence type="ECO:0000313" key="3">
    <source>
        <dbReference type="EMBL" id="KLU63912.1"/>
    </source>
</evidence>
<dbReference type="InterPro" id="IPR052944">
    <property type="entry name" value="Sporulation_related"/>
</dbReference>
<dbReference type="EMBL" id="LDZY01000020">
    <property type="protein sequence ID" value="KLU63912.1"/>
    <property type="molecule type" value="Genomic_DNA"/>
</dbReference>
<dbReference type="GO" id="GO:0016987">
    <property type="term" value="F:sigma factor activity"/>
    <property type="evidence" value="ECO:0007669"/>
    <property type="project" value="InterPro"/>
</dbReference>
<dbReference type="Gene3D" id="1.10.1740.10">
    <property type="match status" value="1"/>
</dbReference>
<dbReference type="Gene3D" id="2.50.20.10">
    <property type="entry name" value="Lipoprotein localisation LolA/LolB/LppX"/>
    <property type="match status" value="1"/>
</dbReference>
<dbReference type="InterPro" id="IPR014284">
    <property type="entry name" value="RNA_pol_sigma-70_dom"/>
</dbReference>
<dbReference type="GO" id="GO:0003677">
    <property type="term" value="F:DNA binding"/>
    <property type="evidence" value="ECO:0007669"/>
    <property type="project" value="InterPro"/>
</dbReference>